<keyword evidence="4" id="KW-0963">Cytoplasm</keyword>
<name>A0ABU0B7Z9_9HYPH</name>
<evidence type="ECO:0000256" key="3">
    <source>
        <dbReference type="ARBA" id="ARBA00023002"/>
    </source>
</evidence>
<protein>
    <recommendedName>
        <fullName evidence="4">Pyrroline-5-carboxylate reductase</fullName>
        <shortName evidence="4">P5C reductase</shortName>
        <shortName evidence="4">P5CR</shortName>
        <ecNumber evidence="4">1.5.1.2</ecNumber>
    </recommendedName>
    <alternativeName>
        <fullName evidence="4">PCA reductase</fullName>
    </alternativeName>
</protein>
<comment type="caution">
    <text evidence="7">The sequence shown here is derived from an EMBL/GenBank/DDBJ whole genome shotgun (WGS) entry which is preliminary data.</text>
</comment>
<dbReference type="InterPro" id="IPR008927">
    <property type="entry name" value="6-PGluconate_DH-like_C_sf"/>
</dbReference>
<reference evidence="7 8" key="1">
    <citation type="submission" date="2023-07" db="EMBL/GenBank/DDBJ databases">
        <title>Genomic Encyclopedia of Type Strains, Phase IV (KMG-IV): sequencing the most valuable type-strain genomes for metagenomic binning, comparative biology and taxonomic classification.</title>
        <authorList>
            <person name="Goeker M."/>
        </authorList>
    </citation>
    <scope>NUCLEOTIDE SEQUENCE [LARGE SCALE GENOMIC DNA]</scope>
    <source>
        <strain evidence="7 8">DSM 2457</strain>
    </source>
</reference>
<dbReference type="SUPFAM" id="SSF51735">
    <property type="entry name" value="NAD(P)-binding Rossmann-fold domains"/>
    <property type="match status" value="1"/>
</dbReference>
<evidence type="ECO:0000313" key="8">
    <source>
        <dbReference type="Proteomes" id="UP001224682"/>
    </source>
</evidence>
<comment type="catalytic activity">
    <reaction evidence="4">
        <text>L-proline + NAD(+) = (S)-1-pyrroline-5-carboxylate + NADH + 2 H(+)</text>
        <dbReference type="Rhea" id="RHEA:14105"/>
        <dbReference type="ChEBI" id="CHEBI:15378"/>
        <dbReference type="ChEBI" id="CHEBI:17388"/>
        <dbReference type="ChEBI" id="CHEBI:57540"/>
        <dbReference type="ChEBI" id="CHEBI:57945"/>
        <dbReference type="ChEBI" id="CHEBI:60039"/>
        <dbReference type="EC" id="1.5.1.2"/>
    </reaction>
</comment>
<evidence type="ECO:0000256" key="2">
    <source>
        <dbReference type="ARBA" id="ARBA00022857"/>
    </source>
</evidence>
<comment type="similarity">
    <text evidence="1 4">Belongs to the pyrroline-5-carboxylate reductase family.</text>
</comment>
<keyword evidence="4" id="KW-0641">Proline biosynthesis</keyword>
<dbReference type="Proteomes" id="UP001224682">
    <property type="component" value="Unassembled WGS sequence"/>
</dbReference>
<evidence type="ECO:0000313" key="7">
    <source>
        <dbReference type="EMBL" id="MDQ0301938.1"/>
    </source>
</evidence>
<dbReference type="PIRSF" id="PIRSF000193">
    <property type="entry name" value="Pyrrol-5-carb_rd"/>
    <property type="match status" value="1"/>
</dbReference>
<proteinExistence type="inferred from homology"/>
<dbReference type="Gene3D" id="1.10.3730.10">
    <property type="entry name" value="ProC C-terminal domain-like"/>
    <property type="match status" value="1"/>
</dbReference>
<keyword evidence="8" id="KW-1185">Reference proteome</keyword>
<comment type="pathway">
    <text evidence="4">Amino-acid biosynthesis; L-proline biosynthesis; L-proline from L-glutamate 5-semialdehyde: step 1/1.</text>
</comment>
<dbReference type="InterPro" id="IPR028939">
    <property type="entry name" value="P5C_Rdtase_cat_N"/>
</dbReference>
<dbReference type="GO" id="GO:0004735">
    <property type="term" value="F:pyrroline-5-carboxylate reductase activity"/>
    <property type="evidence" value="ECO:0007669"/>
    <property type="project" value="UniProtKB-EC"/>
</dbReference>
<dbReference type="Pfam" id="PF03807">
    <property type="entry name" value="F420_oxidored"/>
    <property type="match status" value="1"/>
</dbReference>
<sequence length="268" mass="27060">MAVRGRNVGLIGAGQLGGAIGAALLRAGVVTQGHLWVATRSGPAGDLAAVPGVNWTTDVEMLVARCEVILLALPPAAGRALRFAGAGRLVVSVMAGVRIDELIAISGGARVVRAMSSPAAALGMAYSPWCAGAGVTEADRERVRALFSACGSTDEVPDESQIDVFTAITGPVPGFVAAFADAVQAYAQAQGVAPDVARRAVGQLFHAAGATLAGSERPAADFVQEMVDYAGTTAAGLEALRAAGLCEVVADGLEAARRRCLSIGRPEG</sequence>
<comment type="catalytic activity">
    <reaction evidence="4">
        <text>L-proline + NADP(+) = (S)-1-pyrroline-5-carboxylate + NADPH + 2 H(+)</text>
        <dbReference type="Rhea" id="RHEA:14109"/>
        <dbReference type="ChEBI" id="CHEBI:15378"/>
        <dbReference type="ChEBI" id="CHEBI:17388"/>
        <dbReference type="ChEBI" id="CHEBI:57783"/>
        <dbReference type="ChEBI" id="CHEBI:58349"/>
        <dbReference type="ChEBI" id="CHEBI:60039"/>
        <dbReference type="EC" id="1.5.1.2"/>
    </reaction>
</comment>
<gene>
    <name evidence="4" type="primary">proC</name>
    <name evidence="7" type="ORF">J2S75_000961</name>
</gene>
<dbReference type="InterPro" id="IPR036291">
    <property type="entry name" value="NAD(P)-bd_dom_sf"/>
</dbReference>
<evidence type="ECO:0000259" key="6">
    <source>
        <dbReference type="Pfam" id="PF14748"/>
    </source>
</evidence>
<dbReference type="Pfam" id="PF14748">
    <property type="entry name" value="P5CR_dimer"/>
    <property type="match status" value="1"/>
</dbReference>
<dbReference type="InterPro" id="IPR000304">
    <property type="entry name" value="Pyrroline-COOH_reductase"/>
</dbReference>
<keyword evidence="4" id="KW-0028">Amino-acid biosynthesis</keyword>
<dbReference type="EC" id="1.5.1.2" evidence="4"/>
<comment type="function">
    <text evidence="4">Catalyzes the reduction of 1-pyrroline-5-carboxylate (PCA) to L-proline.</text>
</comment>
<dbReference type="InterPro" id="IPR029036">
    <property type="entry name" value="P5CR_dimer"/>
</dbReference>
<keyword evidence="2 4" id="KW-0521">NADP</keyword>
<feature type="domain" description="Pyrroline-5-carboxylate reductase catalytic N-terminal" evidence="5">
    <location>
        <begin position="8"/>
        <end position="96"/>
    </location>
</feature>
<evidence type="ECO:0000256" key="4">
    <source>
        <dbReference type="HAMAP-Rule" id="MF_01925"/>
    </source>
</evidence>
<dbReference type="SUPFAM" id="SSF48179">
    <property type="entry name" value="6-phosphogluconate dehydrogenase C-terminal domain-like"/>
    <property type="match status" value="1"/>
</dbReference>
<feature type="domain" description="Pyrroline-5-carboxylate reductase dimerisation" evidence="6">
    <location>
        <begin position="159"/>
        <end position="260"/>
    </location>
</feature>
<dbReference type="PANTHER" id="PTHR11645:SF0">
    <property type="entry name" value="PYRROLINE-5-CARBOXYLATE REDUCTASE 3"/>
    <property type="match status" value="1"/>
</dbReference>
<dbReference type="RefSeq" id="WP_307018687.1">
    <property type="nucleotide sequence ID" value="NZ_JAUSUI010000002.1"/>
</dbReference>
<accession>A0ABU0B7Z9</accession>
<dbReference type="HAMAP" id="MF_01925">
    <property type="entry name" value="P5C_reductase"/>
    <property type="match status" value="1"/>
</dbReference>
<dbReference type="EMBL" id="JAUSUI010000002">
    <property type="protein sequence ID" value="MDQ0301938.1"/>
    <property type="molecule type" value="Genomic_DNA"/>
</dbReference>
<organism evidence="7 8">
    <name type="scientific">Ancylobacter polymorphus</name>
    <dbReference type="NCBI Taxonomy" id="223390"/>
    <lineage>
        <taxon>Bacteria</taxon>
        <taxon>Pseudomonadati</taxon>
        <taxon>Pseudomonadota</taxon>
        <taxon>Alphaproteobacteria</taxon>
        <taxon>Hyphomicrobiales</taxon>
        <taxon>Xanthobacteraceae</taxon>
        <taxon>Ancylobacter</taxon>
    </lineage>
</organism>
<dbReference type="PANTHER" id="PTHR11645">
    <property type="entry name" value="PYRROLINE-5-CARBOXYLATE REDUCTASE"/>
    <property type="match status" value="1"/>
</dbReference>
<evidence type="ECO:0000259" key="5">
    <source>
        <dbReference type="Pfam" id="PF03807"/>
    </source>
</evidence>
<comment type="subcellular location">
    <subcellularLocation>
        <location evidence="4">Cytoplasm</location>
    </subcellularLocation>
</comment>
<evidence type="ECO:0000256" key="1">
    <source>
        <dbReference type="ARBA" id="ARBA00005525"/>
    </source>
</evidence>
<keyword evidence="3 4" id="KW-0560">Oxidoreductase</keyword>
<dbReference type="Gene3D" id="3.40.50.720">
    <property type="entry name" value="NAD(P)-binding Rossmann-like Domain"/>
    <property type="match status" value="1"/>
</dbReference>